<proteinExistence type="inferred from homology"/>
<feature type="region of interest" description="Disordered" evidence="10">
    <location>
        <begin position="419"/>
        <end position="439"/>
    </location>
</feature>
<dbReference type="InterPro" id="IPR036942">
    <property type="entry name" value="Beta-barrel_TonB_sf"/>
</dbReference>
<evidence type="ECO:0000256" key="7">
    <source>
        <dbReference type="ARBA" id="ARBA00023237"/>
    </source>
</evidence>
<protein>
    <submittedName>
        <fullName evidence="14">TonB-dependent receptor</fullName>
    </submittedName>
</protein>
<evidence type="ECO:0000256" key="2">
    <source>
        <dbReference type="ARBA" id="ARBA00022448"/>
    </source>
</evidence>
<dbReference type="RefSeq" id="WP_118863829.1">
    <property type="nucleotide sequence ID" value="NZ_QWLV01000003.1"/>
</dbReference>
<dbReference type="PANTHER" id="PTHR47234:SF2">
    <property type="entry name" value="TONB-DEPENDENT RECEPTOR"/>
    <property type="match status" value="1"/>
</dbReference>
<keyword evidence="6 8" id="KW-0472">Membrane</keyword>
<keyword evidence="4 8" id="KW-0812">Transmembrane</keyword>
<feature type="domain" description="TonB-dependent receptor-like beta-barrel" evidence="12">
    <location>
        <begin position="457"/>
        <end position="993"/>
    </location>
</feature>
<sequence>MTIKTLLLASVFAALPLPALAQETPAGETPPAGTDSAAEGDIVVTGSRIVRETYDTPAPTITVSSADLTESGDSELSETLADLPQLSSTLNDASVTGNTQNSGLSSIQLRNLGDNRTLVLIDGRRTVSNSAIGNRVSLSTIPSDFVDRVEIITGGTSSVYGSDAVAGVVNIITESRTRGLLLRGRTGITEYGDGRELTLGATYGARFADRRGYFLVSGTYDQDWGIRATDREWAVRPVSYDYDFEEGVNLFETVYLNASGAPTSGSQPASTFPPNAMSDLSSFIPGGVFSGGNSSRDRFYRNGVLVPLGPDVQTGRPIDVGTTDNGNTGYFLPNRDGYNQRTGRSLILPRERYLAAAKIDYEFSDTVEGFAQVQYSRIISGETRESVGIGWDSTFPITDPVTGETVEREYGKIPCRRAPGPCNPSVPPELRGSETPSTGVGIAWDRRFDEVGGQITENERETIRSWAGLRGRLGGDWRWEASAGFGQYRQDQLRRNEINGENLIQALNAELGPDDLPRCVDAEARAAGCVPINLFGEGSITPEAAAWIRADLRQKLTIRQYTGQAFVTGSLFDLPAGPVGAAFGVDFRRDSQELRGDELSQAGGTTGNAIPNFGGSITAFEGYGEVSVPLLKNAPGAYLLSVDASARAAHYDIERVGTVFSWRGGIQYAPVADLRFRAQYARAQRAPDIAEIFSPPRGNFEAATDICDGVRPTTTGRIAENCRLDPGIQALYAQQAAEGDTQRFDQIGGNLFSPNGGNPDLKEETADTLTVGAVLAPSFVPGLTIAVDYYDIRIRDAIDAYSNLDIQLQCYDTDVPQAGNPFCDDITRNPNNGQIVELVQRQVNLAKFDTTGIDVAFNYRFELDGVIPGRFDLRYDGTHILKQKVTFQGVEEIVTNDLAGDLANGSFKYRARGSLGWTLDDFRIRWTSTYYGKINDSNQLRDRYLELLETNPQAEVPTFLYIGDVWEHDLFVSFDVDSGDGPEFRLYGGVNNLFDSTSPFLPSGTESGRLTNQNGIYDIAGRRFYIGATVKF</sequence>
<evidence type="ECO:0000256" key="6">
    <source>
        <dbReference type="ARBA" id="ARBA00023136"/>
    </source>
</evidence>
<dbReference type="PROSITE" id="PS52016">
    <property type="entry name" value="TONB_DEPENDENT_REC_3"/>
    <property type="match status" value="1"/>
</dbReference>
<dbReference type="InterPro" id="IPR012910">
    <property type="entry name" value="Plug_dom"/>
</dbReference>
<gene>
    <name evidence="14" type="ORF">D1610_08895</name>
</gene>
<keyword evidence="7 8" id="KW-0998">Cell outer membrane</keyword>
<dbReference type="AlphaFoldDB" id="A0A396RMC4"/>
<keyword evidence="3 8" id="KW-1134">Transmembrane beta strand</keyword>
<comment type="similarity">
    <text evidence="8 9">Belongs to the TonB-dependent receptor family.</text>
</comment>
<dbReference type="Gene3D" id="2.170.130.10">
    <property type="entry name" value="TonB-dependent receptor, plug domain"/>
    <property type="match status" value="1"/>
</dbReference>
<evidence type="ECO:0000313" key="14">
    <source>
        <dbReference type="EMBL" id="RHW17564.1"/>
    </source>
</evidence>
<reference evidence="14 15" key="1">
    <citation type="submission" date="2018-08" db="EMBL/GenBank/DDBJ databases">
        <title>The multiple taxonomic identification of Sphingomonas gilva.</title>
        <authorList>
            <person name="Zhu D."/>
            <person name="Zheng S."/>
        </authorList>
    </citation>
    <scope>NUCLEOTIDE SEQUENCE [LARGE SCALE GENOMIC DNA]</scope>
    <source>
        <strain evidence="14 15">ZDH117</strain>
    </source>
</reference>
<comment type="subcellular location">
    <subcellularLocation>
        <location evidence="1 8">Cell outer membrane</location>
        <topology evidence="1 8">Multi-pass membrane protein</topology>
    </subcellularLocation>
</comment>
<evidence type="ECO:0000313" key="15">
    <source>
        <dbReference type="Proteomes" id="UP000266693"/>
    </source>
</evidence>
<dbReference type="InterPro" id="IPR039426">
    <property type="entry name" value="TonB-dep_rcpt-like"/>
</dbReference>
<evidence type="ECO:0000259" key="13">
    <source>
        <dbReference type="Pfam" id="PF07715"/>
    </source>
</evidence>
<evidence type="ECO:0000256" key="8">
    <source>
        <dbReference type="PROSITE-ProRule" id="PRU01360"/>
    </source>
</evidence>
<keyword evidence="2 8" id="KW-0813">Transport</keyword>
<keyword evidence="14" id="KW-0675">Receptor</keyword>
<dbReference type="Pfam" id="PF07715">
    <property type="entry name" value="Plug"/>
    <property type="match status" value="1"/>
</dbReference>
<dbReference type="InterPro" id="IPR000531">
    <property type="entry name" value="Beta-barrel_TonB"/>
</dbReference>
<evidence type="ECO:0000256" key="1">
    <source>
        <dbReference type="ARBA" id="ARBA00004571"/>
    </source>
</evidence>
<dbReference type="Proteomes" id="UP000266693">
    <property type="component" value="Unassembled WGS sequence"/>
</dbReference>
<dbReference type="PANTHER" id="PTHR47234">
    <property type="match status" value="1"/>
</dbReference>
<dbReference type="InterPro" id="IPR037066">
    <property type="entry name" value="Plug_dom_sf"/>
</dbReference>
<accession>A0A396RMC4</accession>
<keyword evidence="11" id="KW-0732">Signal</keyword>
<dbReference type="Pfam" id="PF00593">
    <property type="entry name" value="TonB_dep_Rec_b-barrel"/>
    <property type="match status" value="1"/>
</dbReference>
<evidence type="ECO:0000256" key="4">
    <source>
        <dbReference type="ARBA" id="ARBA00022692"/>
    </source>
</evidence>
<dbReference type="EMBL" id="QWLV01000003">
    <property type="protein sequence ID" value="RHW17564.1"/>
    <property type="molecule type" value="Genomic_DNA"/>
</dbReference>
<feature type="signal peptide" evidence="11">
    <location>
        <begin position="1"/>
        <end position="21"/>
    </location>
</feature>
<feature type="domain" description="TonB-dependent receptor plug" evidence="13">
    <location>
        <begin position="54"/>
        <end position="168"/>
    </location>
</feature>
<evidence type="ECO:0000256" key="3">
    <source>
        <dbReference type="ARBA" id="ARBA00022452"/>
    </source>
</evidence>
<evidence type="ECO:0000256" key="9">
    <source>
        <dbReference type="RuleBase" id="RU003357"/>
    </source>
</evidence>
<organism evidence="14 15">
    <name type="scientific">Sphingomonas gilva</name>
    <dbReference type="NCBI Taxonomy" id="2305907"/>
    <lineage>
        <taxon>Bacteria</taxon>
        <taxon>Pseudomonadati</taxon>
        <taxon>Pseudomonadota</taxon>
        <taxon>Alphaproteobacteria</taxon>
        <taxon>Sphingomonadales</taxon>
        <taxon>Sphingomonadaceae</taxon>
        <taxon>Sphingomonas</taxon>
    </lineage>
</organism>
<evidence type="ECO:0000256" key="11">
    <source>
        <dbReference type="SAM" id="SignalP"/>
    </source>
</evidence>
<dbReference type="Gene3D" id="2.40.170.20">
    <property type="entry name" value="TonB-dependent receptor, beta-barrel domain"/>
    <property type="match status" value="1"/>
</dbReference>
<evidence type="ECO:0000256" key="10">
    <source>
        <dbReference type="SAM" id="MobiDB-lite"/>
    </source>
</evidence>
<evidence type="ECO:0000256" key="5">
    <source>
        <dbReference type="ARBA" id="ARBA00023077"/>
    </source>
</evidence>
<comment type="caution">
    <text evidence="14">The sequence shown here is derived from an EMBL/GenBank/DDBJ whole genome shotgun (WGS) entry which is preliminary data.</text>
</comment>
<keyword evidence="15" id="KW-1185">Reference proteome</keyword>
<keyword evidence="5 9" id="KW-0798">TonB box</keyword>
<dbReference type="OrthoDB" id="7051241at2"/>
<feature type="chain" id="PRO_5017318618" evidence="11">
    <location>
        <begin position="22"/>
        <end position="1032"/>
    </location>
</feature>
<name>A0A396RMC4_9SPHN</name>
<evidence type="ECO:0000259" key="12">
    <source>
        <dbReference type="Pfam" id="PF00593"/>
    </source>
</evidence>
<dbReference type="GO" id="GO:0009279">
    <property type="term" value="C:cell outer membrane"/>
    <property type="evidence" value="ECO:0007669"/>
    <property type="project" value="UniProtKB-SubCell"/>
</dbReference>
<dbReference type="SUPFAM" id="SSF56935">
    <property type="entry name" value="Porins"/>
    <property type="match status" value="1"/>
</dbReference>